<dbReference type="InParanoid" id="B8C7C5"/>
<sequence>MNCDGCDLPPLPGQKLKSCSRCKSVLYHNVDCQREHFKAGGHSKAKCRLLAASDAFEKKAGGNIRSSSAPSTQVECRVHNTKGRYIVATSPMNTGCHPLSSSSPDVNGDGLCRPLCPPVLMETERRAQCSYCFQPLDRSHTANSLHNHCSSQCRARDTNCSLEDAAVSSIHDVPSPTVVLCSRILRYCEESPDVAKKFTELCFNVEDLSQEEKEEYLSIMIRCSELLRLMNSKESEAAYDTCRSMIQLDPTLAFQFMSRLIMNGFTISTSEQLPLGVGVYPAASMINHSCRPNAVPTFWFSTPSPPMLQITMCKSVRVGDEIAISYCDVSAPRYVRREGLIKNYKFACDCSHCGDFETDGDMIGLKCQASGCIGKAMPLAAGAPAKEGQRKLDKLQLQCNVCGSDEFDTLTTRISDYLLDIERIESALKRGNYFASDISSNQNYGSKLATIYKDTRTVCHSKSWFVAWSADAFVNWCANSLALYDNEQEQLSLCSRALEVISEIKTATEFCVRYPGSTRWHMRRGIEAKLRLFMNPGDTEAIEVLLDVKNTLSLYYPPDDALMCSLKESIQSCCS</sequence>
<dbReference type="GeneID" id="7452872"/>
<name>B8C7C5_THAPS</name>
<dbReference type="PANTHER" id="PTHR12197:SF251">
    <property type="entry name" value="EG:BACR7C10.4 PROTEIN"/>
    <property type="match status" value="1"/>
</dbReference>
<dbReference type="InterPro" id="IPR050869">
    <property type="entry name" value="H3K4_H4K5_MeTrfase"/>
</dbReference>
<organism evidence="2 3">
    <name type="scientific">Thalassiosira pseudonana</name>
    <name type="common">Marine diatom</name>
    <name type="synonym">Cyclotella nana</name>
    <dbReference type="NCBI Taxonomy" id="35128"/>
    <lineage>
        <taxon>Eukaryota</taxon>
        <taxon>Sar</taxon>
        <taxon>Stramenopiles</taxon>
        <taxon>Ochrophyta</taxon>
        <taxon>Bacillariophyta</taxon>
        <taxon>Coscinodiscophyceae</taxon>
        <taxon>Thalassiosirophycidae</taxon>
        <taxon>Thalassiosirales</taxon>
        <taxon>Thalassiosiraceae</taxon>
        <taxon>Thalassiosira</taxon>
    </lineage>
</organism>
<dbReference type="KEGG" id="tps:THAPSDRAFT_23831"/>
<gene>
    <name evidence="2" type="ORF">THAPSDRAFT_23831</name>
</gene>
<dbReference type="InterPro" id="IPR046341">
    <property type="entry name" value="SET_dom_sf"/>
</dbReference>
<reference evidence="2 3" key="2">
    <citation type="journal article" date="2008" name="Nature">
        <title>The Phaeodactylum genome reveals the evolutionary history of diatom genomes.</title>
        <authorList>
            <person name="Bowler C."/>
            <person name="Allen A.E."/>
            <person name="Badger J.H."/>
            <person name="Grimwood J."/>
            <person name="Jabbari K."/>
            <person name="Kuo A."/>
            <person name="Maheswari U."/>
            <person name="Martens C."/>
            <person name="Maumus F."/>
            <person name="Otillar R.P."/>
            <person name="Rayko E."/>
            <person name="Salamov A."/>
            <person name="Vandepoele K."/>
            <person name="Beszteri B."/>
            <person name="Gruber A."/>
            <person name="Heijde M."/>
            <person name="Katinka M."/>
            <person name="Mock T."/>
            <person name="Valentin K."/>
            <person name="Verret F."/>
            <person name="Berges J.A."/>
            <person name="Brownlee C."/>
            <person name="Cadoret J.P."/>
            <person name="Chiovitti A."/>
            <person name="Choi C.J."/>
            <person name="Coesel S."/>
            <person name="De Martino A."/>
            <person name="Detter J.C."/>
            <person name="Durkin C."/>
            <person name="Falciatore A."/>
            <person name="Fournet J."/>
            <person name="Haruta M."/>
            <person name="Huysman M.J."/>
            <person name="Jenkins B.D."/>
            <person name="Jiroutova K."/>
            <person name="Jorgensen R.E."/>
            <person name="Joubert Y."/>
            <person name="Kaplan A."/>
            <person name="Kroger N."/>
            <person name="Kroth P.G."/>
            <person name="La Roche J."/>
            <person name="Lindquist E."/>
            <person name="Lommer M."/>
            <person name="Martin-Jezequel V."/>
            <person name="Lopez P.J."/>
            <person name="Lucas S."/>
            <person name="Mangogna M."/>
            <person name="McGinnis K."/>
            <person name="Medlin L.K."/>
            <person name="Montsant A."/>
            <person name="Oudot-Le Secq M.P."/>
            <person name="Napoli C."/>
            <person name="Obornik M."/>
            <person name="Parker M.S."/>
            <person name="Petit J.L."/>
            <person name="Porcel B.M."/>
            <person name="Poulsen N."/>
            <person name="Robison M."/>
            <person name="Rychlewski L."/>
            <person name="Rynearson T.A."/>
            <person name="Schmutz J."/>
            <person name="Shapiro H."/>
            <person name="Siaut M."/>
            <person name="Stanley M."/>
            <person name="Sussman M.R."/>
            <person name="Taylor A.R."/>
            <person name="Vardi A."/>
            <person name="von Dassow P."/>
            <person name="Vyverman W."/>
            <person name="Willis A."/>
            <person name="Wyrwicz L.S."/>
            <person name="Rokhsar D.S."/>
            <person name="Weissenbach J."/>
            <person name="Armbrust E.V."/>
            <person name="Green B.R."/>
            <person name="Van de Peer Y."/>
            <person name="Grigoriev I.V."/>
        </authorList>
    </citation>
    <scope>NUCLEOTIDE SEQUENCE [LARGE SCALE GENOMIC DNA]</scope>
    <source>
        <strain evidence="2 3">CCMP1335</strain>
    </source>
</reference>
<evidence type="ECO:0000313" key="3">
    <source>
        <dbReference type="Proteomes" id="UP000001449"/>
    </source>
</evidence>
<dbReference type="PROSITE" id="PS50280">
    <property type="entry name" value="SET"/>
    <property type="match status" value="1"/>
</dbReference>
<dbReference type="SUPFAM" id="SSF82199">
    <property type="entry name" value="SET domain"/>
    <property type="match status" value="1"/>
</dbReference>
<dbReference type="Gene3D" id="6.10.140.2220">
    <property type="match status" value="2"/>
</dbReference>
<dbReference type="PaxDb" id="35128-Thaps23831"/>
<dbReference type="HOGENOM" id="CLU_474529_0_0_1"/>
<dbReference type="Gene3D" id="1.10.220.160">
    <property type="match status" value="1"/>
</dbReference>
<feature type="domain" description="SET" evidence="1">
    <location>
        <begin position="74"/>
        <end position="327"/>
    </location>
</feature>
<dbReference type="PANTHER" id="PTHR12197">
    <property type="entry name" value="HISTONE-LYSINE N-METHYLTRANSFERASE SMYD"/>
    <property type="match status" value="1"/>
</dbReference>
<reference evidence="2 3" key="1">
    <citation type="journal article" date="2004" name="Science">
        <title>The genome of the diatom Thalassiosira pseudonana: ecology, evolution, and metabolism.</title>
        <authorList>
            <person name="Armbrust E.V."/>
            <person name="Berges J.A."/>
            <person name="Bowler C."/>
            <person name="Green B.R."/>
            <person name="Martinez D."/>
            <person name="Putnam N.H."/>
            <person name="Zhou S."/>
            <person name="Allen A.E."/>
            <person name="Apt K.E."/>
            <person name="Bechner M."/>
            <person name="Brzezinski M.A."/>
            <person name="Chaal B.K."/>
            <person name="Chiovitti A."/>
            <person name="Davis A.K."/>
            <person name="Demarest M.S."/>
            <person name="Detter J.C."/>
            <person name="Glavina T."/>
            <person name="Goodstein D."/>
            <person name="Hadi M.Z."/>
            <person name="Hellsten U."/>
            <person name="Hildebrand M."/>
            <person name="Jenkins B.D."/>
            <person name="Jurka J."/>
            <person name="Kapitonov V.V."/>
            <person name="Kroger N."/>
            <person name="Lau W.W."/>
            <person name="Lane T.W."/>
            <person name="Larimer F.W."/>
            <person name="Lippmeier J.C."/>
            <person name="Lucas S."/>
            <person name="Medina M."/>
            <person name="Montsant A."/>
            <person name="Obornik M."/>
            <person name="Parker M.S."/>
            <person name="Palenik B."/>
            <person name="Pazour G.J."/>
            <person name="Richardson P.M."/>
            <person name="Rynearson T.A."/>
            <person name="Saito M.A."/>
            <person name="Schwartz D.C."/>
            <person name="Thamatrakoln K."/>
            <person name="Valentin K."/>
            <person name="Vardi A."/>
            <person name="Wilkerson F.P."/>
            <person name="Rokhsar D.S."/>
        </authorList>
    </citation>
    <scope>NUCLEOTIDE SEQUENCE [LARGE SCALE GENOMIC DNA]</scope>
    <source>
        <strain evidence="2 3">CCMP1335</strain>
    </source>
</reference>
<dbReference type="Pfam" id="PF00856">
    <property type="entry name" value="SET"/>
    <property type="match status" value="1"/>
</dbReference>
<proteinExistence type="predicted"/>
<dbReference type="eggNOG" id="KOG2084">
    <property type="taxonomic scope" value="Eukaryota"/>
</dbReference>
<dbReference type="AlphaFoldDB" id="B8C7C5"/>
<dbReference type="EMBL" id="CM000644">
    <property type="protein sequence ID" value="EED90954.1"/>
    <property type="molecule type" value="Genomic_DNA"/>
</dbReference>
<dbReference type="InterPro" id="IPR001214">
    <property type="entry name" value="SET_dom"/>
</dbReference>
<dbReference type="Gene3D" id="2.170.270.10">
    <property type="entry name" value="SET domain"/>
    <property type="match status" value="1"/>
</dbReference>
<dbReference type="RefSeq" id="XP_002292103.1">
    <property type="nucleotide sequence ID" value="XM_002292067.1"/>
</dbReference>
<evidence type="ECO:0000313" key="2">
    <source>
        <dbReference type="EMBL" id="EED90954.1"/>
    </source>
</evidence>
<keyword evidence="3" id="KW-1185">Reference proteome</keyword>
<accession>B8C7C5</accession>
<dbReference type="STRING" id="35128.B8C7C5"/>
<protein>
    <recommendedName>
        <fullName evidence="1">SET domain-containing protein</fullName>
    </recommendedName>
</protein>
<dbReference type="GO" id="GO:0005634">
    <property type="term" value="C:nucleus"/>
    <property type="evidence" value="ECO:0000318"/>
    <property type="project" value="GO_Central"/>
</dbReference>
<evidence type="ECO:0000259" key="1">
    <source>
        <dbReference type="PROSITE" id="PS50280"/>
    </source>
</evidence>
<dbReference type="Proteomes" id="UP000001449">
    <property type="component" value="Chromosome 8"/>
</dbReference>